<name>A0A9N8IY63_9FLAO</name>
<sequence length="242" mass="28183">MKIQAFAFILLFVLISCQKPKPVIQTKDKASVNKNETINKQKNRLKIDTISIADIGEQSTDNYILAYLLDEKMDKDSIVTRKYQLDFYQNKIKTVSSKITINLFEKGSEWSAHYGLGNENDNSSPFIQIDFGYPACGYTQNHYLYHLKNNDLQLVYEWYTMSDSGWGSWVEFENSKENPKTIYCKTVAFEPDDNDENMGTVTHSDSIAFHLNGNHWEKQLLSAKDQNYFEKKMSFDEFHQQD</sequence>
<dbReference type="PROSITE" id="PS51257">
    <property type="entry name" value="PROKAR_LIPOPROTEIN"/>
    <property type="match status" value="1"/>
</dbReference>
<gene>
    <name evidence="1" type="ORF">FLAPXU55_00222</name>
</gene>
<dbReference type="Proteomes" id="UP000533639">
    <property type="component" value="Unassembled WGS sequence"/>
</dbReference>
<evidence type="ECO:0000313" key="2">
    <source>
        <dbReference type="Proteomes" id="UP000533639"/>
    </source>
</evidence>
<proteinExistence type="predicted"/>
<protein>
    <submittedName>
        <fullName evidence="1">Uncharacterized protein</fullName>
    </submittedName>
</protein>
<organism evidence="1 2">
    <name type="scientific">Flavobacterium panici</name>
    <dbReference type="NCBI Taxonomy" id="2654843"/>
    <lineage>
        <taxon>Bacteria</taxon>
        <taxon>Pseudomonadati</taxon>
        <taxon>Bacteroidota</taxon>
        <taxon>Flavobacteriia</taxon>
        <taxon>Flavobacteriales</taxon>
        <taxon>Flavobacteriaceae</taxon>
        <taxon>Flavobacterium</taxon>
    </lineage>
</organism>
<dbReference type="EMBL" id="CAIJDE010000017">
    <property type="protein sequence ID" value="CAC9972546.1"/>
    <property type="molecule type" value="Genomic_DNA"/>
</dbReference>
<dbReference type="AlphaFoldDB" id="A0A9N8IY63"/>
<comment type="caution">
    <text evidence="1">The sequence shown here is derived from an EMBL/GenBank/DDBJ whole genome shotgun (WGS) entry which is preliminary data.</text>
</comment>
<accession>A0A9N8IY63</accession>
<keyword evidence="2" id="KW-1185">Reference proteome</keyword>
<evidence type="ECO:0000313" key="1">
    <source>
        <dbReference type="EMBL" id="CAC9972546.1"/>
    </source>
</evidence>
<dbReference type="RefSeq" id="WP_180856142.1">
    <property type="nucleotide sequence ID" value="NZ_CAIJDE010000017.1"/>
</dbReference>
<reference evidence="1 2" key="1">
    <citation type="submission" date="2020-06" db="EMBL/GenBank/DDBJ databases">
        <authorList>
            <person name="Criscuolo A."/>
        </authorList>
    </citation>
    <scope>NUCLEOTIDE SEQUENCE [LARGE SCALE GENOMIC DNA]</scope>
    <source>
        <strain evidence="1">PXU-55</strain>
    </source>
</reference>